<accession>A0ABD1CCM0</accession>
<organism evidence="2 3">
    <name type="scientific">Culex pipiens pipiens</name>
    <name type="common">Northern house mosquito</name>
    <dbReference type="NCBI Taxonomy" id="38569"/>
    <lineage>
        <taxon>Eukaryota</taxon>
        <taxon>Metazoa</taxon>
        <taxon>Ecdysozoa</taxon>
        <taxon>Arthropoda</taxon>
        <taxon>Hexapoda</taxon>
        <taxon>Insecta</taxon>
        <taxon>Pterygota</taxon>
        <taxon>Neoptera</taxon>
        <taxon>Endopterygota</taxon>
        <taxon>Diptera</taxon>
        <taxon>Nematocera</taxon>
        <taxon>Culicoidea</taxon>
        <taxon>Culicidae</taxon>
        <taxon>Culicinae</taxon>
        <taxon>Culicini</taxon>
        <taxon>Culex</taxon>
        <taxon>Culex</taxon>
    </lineage>
</organism>
<gene>
    <name evidence="2" type="ORF">pipiens_001671</name>
</gene>
<dbReference type="PANTHER" id="PTHR23401">
    <property type="entry name" value="CYCLIN DEPENDANT KINASE-5 ACTIVATOR"/>
    <property type="match status" value="1"/>
</dbReference>
<feature type="compositionally biased region" description="Basic and acidic residues" evidence="1">
    <location>
        <begin position="86"/>
        <end position="95"/>
    </location>
</feature>
<feature type="region of interest" description="Disordered" evidence="1">
    <location>
        <begin position="63"/>
        <end position="95"/>
    </location>
</feature>
<comment type="caution">
    <text evidence="2">The sequence shown here is derived from an EMBL/GenBank/DDBJ whole genome shotgun (WGS) entry which is preliminary data.</text>
</comment>
<sequence length="364" mass="40758">MGTVLSFSPRERRPIYSTHHHSAGTLSSSNSADFPLNNYSYEQLNNVKNRENTKPPNLIQPVPNNSHTNAINNNNNNNNNSLNLGGKDDGKNNTNRAEEGFIANINSINNNINSNNNSNSIQERNHNNNNNNNNTDNARILSEKNALEKNLKKHSLFINALSWKRLAASHGKKKLDNQKNKSANLSSATFRTPLTDTIHPMVDKNKNLQQSQSFTQPISGNHQQQQLQQVQIVSGQQVLQAQHQQHSQQQPQQTVYFTPGGPKALLALDLVRANNTNPLSQPDKLAPKLPLQLPLPLQPIINQQQAQQHQSHQLVQQLHHGHGPRKTVIQNVQNLDRWLATNSPQRKPRPQVAPVIPCHVTVGY</sequence>
<dbReference type="EMBL" id="JBEHCU010013703">
    <property type="protein sequence ID" value="KAL1374071.1"/>
    <property type="molecule type" value="Genomic_DNA"/>
</dbReference>
<keyword evidence="3" id="KW-1185">Reference proteome</keyword>
<dbReference type="AlphaFoldDB" id="A0ABD1CCM0"/>
<feature type="compositionally biased region" description="Low complexity" evidence="1">
    <location>
        <begin position="113"/>
        <end position="134"/>
    </location>
</feature>
<feature type="region of interest" description="Disordered" evidence="1">
    <location>
        <begin position="113"/>
        <end position="137"/>
    </location>
</feature>
<reference evidence="2 3" key="1">
    <citation type="submission" date="2024-05" db="EMBL/GenBank/DDBJ databases">
        <title>Culex pipiens pipiens assembly and annotation.</title>
        <authorList>
            <person name="Alout H."/>
            <person name="Durand T."/>
        </authorList>
    </citation>
    <scope>NUCLEOTIDE SEQUENCE [LARGE SCALE GENOMIC DNA]</scope>
    <source>
        <strain evidence="2">HA-2024</strain>
        <tissue evidence="2">Whole body</tissue>
    </source>
</reference>
<dbReference type="Proteomes" id="UP001562425">
    <property type="component" value="Unassembled WGS sequence"/>
</dbReference>
<feature type="compositionally biased region" description="Low complexity" evidence="1">
    <location>
        <begin position="64"/>
        <end position="83"/>
    </location>
</feature>
<proteinExistence type="predicted"/>
<feature type="region of interest" description="Disordered" evidence="1">
    <location>
        <begin position="1"/>
        <end position="32"/>
    </location>
</feature>
<protein>
    <submittedName>
        <fullName evidence="2">Uncharacterized protein</fullName>
    </submittedName>
</protein>
<evidence type="ECO:0000313" key="2">
    <source>
        <dbReference type="EMBL" id="KAL1374071.1"/>
    </source>
</evidence>
<dbReference type="PANTHER" id="PTHR23401:SF0">
    <property type="entry name" value="CYCLIN-DEPENDENT KINASE 5 ACTIVATOR"/>
    <property type="match status" value="1"/>
</dbReference>
<dbReference type="Pfam" id="PF03261">
    <property type="entry name" value="CDK5_activator"/>
    <property type="match status" value="1"/>
</dbReference>
<evidence type="ECO:0000313" key="3">
    <source>
        <dbReference type="Proteomes" id="UP001562425"/>
    </source>
</evidence>
<dbReference type="InterPro" id="IPR004944">
    <property type="entry name" value="CDK5_activator"/>
</dbReference>
<evidence type="ECO:0000256" key="1">
    <source>
        <dbReference type="SAM" id="MobiDB-lite"/>
    </source>
</evidence>
<name>A0ABD1CCM0_CULPP</name>